<feature type="transmembrane region" description="Helical" evidence="7">
    <location>
        <begin position="118"/>
        <end position="143"/>
    </location>
</feature>
<protein>
    <submittedName>
        <fullName evidence="9">Drug resistance transporter, EmrB/QacA subfamily</fullName>
    </submittedName>
</protein>
<dbReference type="FunFam" id="1.20.1720.10:FF:000004">
    <property type="entry name" value="EmrB/QacA family drug resistance transporter"/>
    <property type="match status" value="1"/>
</dbReference>
<name>A0A1C3TX83_9HYPH</name>
<keyword evidence="3" id="KW-1003">Cell membrane</keyword>
<feature type="domain" description="Major facilitator superfamily (MFS) profile" evidence="8">
    <location>
        <begin position="28"/>
        <end position="505"/>
    </location>
</feature>
<dbReference type="Proteomes" id="UP000199435">
    <property type="component" value="Unassembled WGS sequence"/>
</dbReference>
<dbReference type="Gene3D" id="1.20.1250.20">
    <property type="entry name" value="MFS general substrate transporter like domains"/>
    <property type="match status" value="1"/>
</dbReference>
<feature type="transmembrane region" description="Helical" evidence="7">
    <location>
        <begin position="351"/>
        <end position="369"/>
    </location>
</feature>
<accession>A0A1C3TX83</accession>
<dbReference type="NCBIfam" id="TIGR00711">
    <property type="entry name" value="efflux_EmrB"/>
    <property type="match status" value="1"/>
</dbReference>
<organism evidence="9 10">
    <name type="scientific">Rhizobium miluonense</name>
    <dbReference type="NCBI Taxonomy" id="411945"/>
    <lineage>
        <taxon>Bacteria</taxon>
        <taxon>Pseudomonadati</taxon>
        <taxon>Pseudomonadota</taxon>
        <taxon>Alphaproteobacteria</taxon>
        <taxon>Hyphomicrobiales</taxon>
        <taxon>Rhizobiaceae</taxon>
        <taxon>Rhizobium/Agrobacterium group</taxon>
        <taxon>Rhizobium</taxon>
    </lineage>
</organism>
<dbReference type="InterPro" id="IPR036259">
    <property type="entry name" value="MFS_trans_sf"/>
</dbReference>
<dbReference type="GO" id="GO:0022857">
    <property type="term" value="F:transmembrane transporter activity"/>
    <property type="evidence" value="ECO:0007669"/>
    <property type="project" value="InterPro"/>
</dbReference>
<proteinExistence type="predicted"/>
<evidence type="ECO:0000313" key="10">
    <source>
        <dbReference type="Proteomes" id="UP000199435"/>
    </source>
</evidence>
<keyword evidence="5 7" id="KW-1133">Transmembrane helix</keyword>
<dbReference type="RefSeq" id="WP_092843081.1">
    <property type="nucleotide sequence ID" value="NZ_FMAH01000001.1"/>
</dbReference>
<dbReference type="SUPFAM" id="SSF103473">
    <property type="entry name" value="MFS general substrate transporter"/>
    <property type="match status" value="1"/>
</dbReference>
<feature type="transmembrane region" description="Helical" evidence="7">
    <location>
        <begin position="179"/>
        <end position="201"/>
    </location>
</feature>
<feature type="transmembrane region" description="Helical" evidence="7">
    <location>
        <begin position="155"/>
        <end position="173"/>
    </location>
</feature>
<dbReference type="CDD" id="cd17502">
    <property type="entry name" value="MFS_Azr1_MDR_like"/>
    <property type="match status" value="1"/>
</dbReference>
<feature type="transmembrane region" description="Helical" evidence="7">
    <location>
        <begin position="62"/>
        <end position="81"/>
    </location>
</feature>
<keyword evidence="10" id="KW-1185">Reference proteome</keyword>
<feature type="transmembrane region" description="Helical" evidence="7">
    <location>
        <begin position="415"/>
        <end position="436"/>
    </location>
</feature>
<dbReference type="Gene3D" id="1.20.1720.10">
    <property type="entry name" value="Multidrug resistance protein D"/>
    <property type="match status" value="1"/>
</dbReference>
<keyword evidence="2" id="KW-0813">Transport</keyword>
<sequence length="518" mass="54234">MSGDRLQAASPAAPAADGLPDRREIRAVILGLMIVLGLGAIDQSIVATALPRIVSDLGGLTHLSWVVSAYVLASTATMPLYGKLSDQYGRKPMIYAAILIFLLGSVLSGMAQTLMQLIIFRAIQGIGAGGLMPLAQIIIGDIVPPARRGRNQGSIAAVFAVCSVIGPIAGGIITDLLSWHWIFYVNLPIGAVALIMIGRALKRPHQSRSRRIDYLGAALLTGCTTSFLLVLALGGNEWAWNSPEIFGLSAVALVLCVLFILHVRREPEPVLPPDLFRNRLFVVACIVLALTFMGMLGASLFFPLFFQMVMGVSASHSGLLTGPLMIGVVISSMVNGRVLLHRFGRYKPAQLCGLSLATVAFAILSWAAATSQGFGIIEPAVFALGLGLGLVMPTMTIAVQNALPLAHRGVGTATLAFFRSLGGLIGVTGSGAILAYRVQNASGALDGVHVSSLTEAGMRQLATASPEAHAAAIALYRHAIAMTFATGTAIVALALVVLLFLPELPLATDHGQGTPRSS</sequence>
<keyword evidence="4 7" id="KW-0812">Transmembrane</keyword>
<dbReference type="PANTHER" id="PTHR23501">
    <property type="entry name" value="MAJOR FACILITATOR SUPERFAMILY"/>
    <property type="match status" value="1"/>
</dbReference>
<evidence type="ECO:0000256" key="3">
    <source>
        <dbReference type="ARBA" id="ARBA00022475"/>
    </source>
</evidence>
<evidence type="ECO:0000256" key="6">
    <source>
        <dbReference type="ARBA" id="ARBA00023136"/>
    </source>
</evidence>
<dbReference type="GO" id="GO:0005886">
    <property type="term" value="C:plasma membrane"/>
    <property type="evidence" value="ECO:0007669"/>
    <property type="project" value="UniProtKB-SubCell"/>
</dbReference>
<feature type="transmembrane region" description="Helical" evidence="7">
    <location>
        <begin position="213"/>
        <end position="233"/>
    </location>
</feature>
<feature type="transmembrane region" description="Helical" evidence="7">
    <location>
        <begin position="281"/>
        <end position="306"/>
    </location>
</feature>
<feature type="transmembrane region" description="Helical" evidence="7">
    <location>
        <begin position="318"/>
        <end position="339"/>
    </location>
</feature>
<evidence type="ECO:0000313" key="9">
    <source>
        <dbReference type="EMBL" id="SCB07870.1"/>
    </source>
</evidence>
<dbReference type="InterPro" id="IPR004638">
    <property type="entry name" value="EmrB-like"/>
</dbReference>
<dbReference type="InterPro" id="IPR011701">
    <property type="entry name" value="MFS"/>
</dbReference>
<evidence type="ECO:0000256" key="1">
    <source>
        <dbReference type="ARBA" id="ARBA00004651"/>
    </source>
</evidence>
<dbReference type="Pfam" id="PF07690">
    <property type="entry name" value="MFS_1"/>
    <property type="match status" value="1"/>
</dbReference>
<dbReference type="PRINTS" id="PR01036">
    <property type="entry name" value="TCRTETB"/>
</dbReference>
<feature type="transmembrane region" description="Helical" evidence="7">
    <location>
        <begin position="479"/>
        <end position="501"/>
    </location>
</feature>
<feature type="transmembrane region" description="Helical" evidence="7">
    <location>
        <begin position="381"/>
        <end position="403"/>
    </location>
</feature>
<reference evidence="10" key="1">
    <citation type="submission" date="2016-08" db="EMBL/GenBank/DDBJ databases">
        <authorList>
            <person name="Varghese N."/>
            <person name="Submissions Spin"/>
        </authorList>
    </citation>
    <scope>NUCLEOTIDE SEQUENCE [LARGE SCALE GENOMIC DNA]</scope>
    <source>
        <strain evidence="10">HAMBI 2971</strain>
    </source>
</reference>
<feature type="transmembrane region" description="Helical" evidence="7">
    <location>
        <begin position="93"/>
        <end position="112"/>
    </location>
</feature>
<dbReference type="AlphaFoldDB" id="A0A1C3TX83"/>
<evidence type="ECO:0000256" key="4">
    <source>
        <dbReference type="ARBA" id="ARBA00022692"/>
    </source>
</evidence>
<gene>
    <name evidence="9" type="ORF">GA0061102_1001139</name>
</gene>
<dbReference type="STRING" id="411945.GA0061102_1001139"/>
<evidence type="ECO:0000256" key="2">
    <source>
        <dbReference type="ARBA" id="ARBA00022448"/>
    </source>
</evidence>
<evidence type="ECO:0000259" key="8">
    <source>
        <dbReference type="PROSITE" id="PS50850"/>
    </source>
</evidence>
<dbReference type="EMBL" id="FMAH01000001">
    <property type="protein sequence ID" value="SCB07870.1"/>
    <property type="molecule type" value="Genomic_DNA"/>
</dbReference>
<dbReference type="OrthoDB" id="9812221at2"/>
<feature type="transmembrane region" description="Helical" evidence="7">
    <location>
        <begin position="27"/>
        <end position="50"/>
    </location>
</feature>
<dbReference type="PROSITE" id="PS50850">
    <property type="entry name" value="MFS"/>
    <property type="match status" value="1"/>
</dbReference>
<dbReference type="PANTHER" id="PTHR23501:SF197">
    <property type="entry name" value="COMD"/>
    <property type="match status" value="1"/>
</dbReference>
<keyword evidence="6 7" id="KW-0472">Membrane</keyword>
<evidence type="ECO:0000256" key="7">
    <source>
        <dbReference type="SAM" id="Phobius"/>
    </source>
</evidence>
<evidence type="ECO:0000256" key="5">
    <source>
        <dbReference type="ARBA" id="ARBA00022989"/>
    </source>
</evidence>
<feature type="transmembrane region" description="Helical" evidence="7">
    <location>
        <begin position="245"/>
        <end position="261"/>
    </location>
</feature>
<comment type="subcellular location">
    <subcellularLocation>
        <location evidence="1">Cell membrane</location>
        <topology evidence="1">Multi-pass membrane protein</topology>
    </subcellularLocation>
</comment>
<dbReference type="InterPro" id="IPR020846">
    <property type="entry name" value="MFS_dom"/>
</dbReference>